<protein>
    <submittedName>
        <fullName evidence="1">Uncharacterized protein</fullName>
    </submittedName>
</protein>
<name>A0ABQ5KGL4_9EUKA</name>
<evidence type="ECO:0000313" key="1">
    <source>
        <dbReference type="EMBL" id="GKT30628.1"/>
    </source>
</evidence>
<evidence type="ECO:0000313" key="2">
    <source>
        <dbReference type="Proteomes" id="UP001057375"/>
    </source>
</evidence>
<accession>A0ABQ5KGL4</accession>
<keyword evidence="2" id="KW-1185">Reference proteome</keyword>
<proteinExistence type="predicted"/>
<gene>
    <name evidence="1" type="ORF">ADUPG1_005574</name>
</gene>
<organism evidence="1 2">
    <name type="scientific">Aduncisulcus paluster</name>
    <dbReference type="NCBI Taxonomy" id="2918883"/>
    <lineage>
        <taxon>Eukaryota</taxon>
        <taxon>Metamonada</taxon>
        <taxon>Carpediemonas-like organisms</taxon>
        <taxon>Aduncisulcus</taxon>
    </lineage>
</organism>
<dbReference type="EMBL" id="BQXS01008942">
    <property type="protein sequence ID" value="GKT30628.1"/>
    <property type="molecule type" value="Genomic_DNA"/>
</dbReference>
<comment type="caution">
    <text evidence="1">The sequence shown here is derived from an EMBL/GenBank/DDBJ whole genome shotgun (WGS) entry which is preliminary data.</text>
</comment>
<feature type="non-terminal residue" evidence="1">
    <location>
        <position position="67"/>
    </location>
</feature>
<dbReference type="Proteomes" id="UP001057375">
    <property type="component" value="Unassembled WGS sequence"/>
</dbReference>
<sequence>MTSGVQVHQGGAATQKMSLSVQWCMTSPAPSASSVPSTTGTLSLYYGTARPVDVSAAHSATAASLLT</sequence>
<reference evidence="1" key="1">
    <citation type="submission" date="2022-03" db="EMBL/GenBank/DDBJ databases">
        <title>Draft genome sequence of Aduncisulcus paluster, a free-living microaerophilic Fornicata.</title>
        <authorList>
            <person name="Yuyama I."/>
            <person name="Kume K."/>
            <person name="Tamura T."/>
            <person name="Inagaki Y."/>
            <person name="Hashimoto T."/>
        </authorList>
    </citation>
    <scope>NUCLEOTIDE SEQUENCE</scope>
    <source>
        <strain evidence="1">NY0171</strain>
    </source>
</reference>